<dbReference type="Pfam" id="PF01920">
    <property type="entry name" value="Prefoldin_2"/>
    <property type="match status" value="1"/>
</dbReference>
<organism evidence="4 5">
    <name type="scientific">Eimeria brunetti</name>
    <dbReference type="NCBI Taxonomy" id="51314"/>
    <lineage>
        <taxon>Eukaryota</taxon>
        <taxon>Sar</taxon>
        <taxon>Alveolata</taxon>
        <taxon>Apicomplexa</taxon>
        <taxon>Conoidasida</taxon>
        <taxon>Coccidia</taxon>
        <taxon>Eucoccidiorida</taxon>
        <taxon>Eimeriorina</taxon>
        <taxon>Eimeriidae</taxon>
        <taxon>Eimeria</taxon>
    </lineage>
</organism>
<comment type="similarity">
    <text evidence="1">Belongs to the prefoldin subunit beta family.</text>
</comment>
<sequence>MASEIDVTEESQKRLCRFSYLSHCVGTMEERIQILKKKISTLHDANEEVDVSFCDDDLWIKVGESFYKQDSAAVQQQLMKTQEEHKKELEEIDSLLRQYKQEMNTLKAQLYAEFGDRVRLEK</sequence>
<keyword evidence="2" id="KW-0143">Chaperone</keyword>
<dbReference type="GO" id="GO:0051082">
    <property type="term" value="F:unfolded protein binding"/>
    <property type="evidence" value="ECO:0007669"/>
    <property type="project" value="InterPro"/>
</dbReference>
<dbReference type="VEuPathDB" id="ToxoDB:EBH_0016670"/>
<gene>
    <name evidence="4" type="ORF">EBH_0016670</name>
</gene>
<keyword evidence="5" id="KW-1185">Reference proteome</keyword>
<dbReference type="InterPro" id="IPR016661">
    <property type="entry name" value="PFDN4"/>
</dbReference>
<dbReference type="EMBL" id="HG710773">
    <property type="protein sequence ID" value="CDJ47572.1"/>
    <property type="molecule type" value="Genomic_DNA"/>
</dbReference>
<dbReference type="GO" id="GO:0006457">
    <property type="term" value="P:protein folding"/>
    <property type="evidence" value="ECO:0007669"/>
    <property type="project" value="InterPro"/>
</dbReference>
<accession>U6LAX6</accession>
<feature type="coiled-coil region" evidence="3">
    <location>
        <begin position="71"/>
        <end position="109"/>
    </location>
</feature>
<evidence type="ECO:0000313" key="4">
    <source>
        <dbReference type="EMBL" id="CDJ47572.1"/>
    </source>
</evidence>
<protein>
    <submittedName>
        <fullName evidence="4">Prefoldin subunit, putative</fullName>
    </submittedName>
</protein>
<reference evidence="4" key="2">
    <citation type="submission" date="2013-10" db="EMBL/GenBank/DDBJ databases">
        <authorList>
            <person name="Aslett M."/>
        </authorList>
    </citation>
    <scope>NUCLEOTIDE SEQUENCE [LARGE SCALE GENOMIC DNA]</scope>
    <source>
        <strain evidence="4">Houghton</strain>
    </source>
</reference>
<dbReference type="PANTHER" id="PTHR21100">
    <property type="entry name" value="PREFOLDIN SUBUNIT 4"/>
    <property type="match status" value="1"/>
</dbReference>
<dbReference type="PANTHER" id="PTHR21100:SF9">
    <property type="entry name" value="PREFOLDIN SUBUNIT 4"/>
    <property type="match status" value="1"/>
</dbReference>
<dbReference type="GO" id="GO:0016272">
    <property type="term" value="C:prefoldin complex"/>
    <property type="evidence" value="ECO:0007669"/>
    <property type="project" value="InterPro"/>
</dbReference>
<evidence type="ECO:0000256" key="3">
    <source>
        <dbReference type="SAM" id="Coils"/>
    </source>
</evidence>
<dbReference type="InterPro" id="IPR009053">
    <property type="entry name" value="Prefoldin"/>
</dbReference>
<dbReference type="SUPFAM" id="SSF46579">
    <property type="entry name" value="Prefoldin"/>
    <property type="match status" value="1"/>
</dbReference>
<evidence type="ECO:0000313" key="5">
    <source>
        <dbReference type="Proteomes" id="UP000030750"/>
    </source>
</evidence>
<dbReference type="GO" id="GO:0005737">
    <property type="term" value="C:cytoplasm"/>
    <property type="evidence" value="ECO:0007669"/>
    <property type="project" value="TreeGrafter"/>
</dbReference>
<dbReference type="AlphaFoldDB" id="U6LAX6"/>
<evidence type="ECO:0000256" key="1">
    <source>
        <dbReference type="ARBA" id="ARBA00008045"/>
    </source>
</evidence>
<dbReference type="InterPro" id="IPR002777">
    <property type="entry name" value="PFD_beta-like"/>
</dbReference>
<dbReference type="OrthoDB" id="10250441at2759"/>
<keyword evidence="3" id="KW-0175">Coiled coil</keyword>
<dbReference type="Proteomes" id="UP000030750">
    <property type="component" value="Unassembled WGS sequence"/>
</dbReference>
<evidence type="ECO:0000256" key="2">
    <source>
        <dbReference type="ARBA" id="ARBA00023186"/>
    </source>
</evidence>
<proteinExistence type="inferred from homology"/>
<name>U6LAX6_9EIME</name>
<reference evidence="4" key="1">
    <citation type="submission" date="2013-10" db="EMBL/GenBank/DDBJ databases">
        <title>Genomic analysis of the causative agents of coccidiosis in chickens.</title>
        <authorList>
            <person name="Reid A.J."/>
            <person name="Blake D."/>
            <person name="Billington K."/>
            <person name="Browne H."/>
            <person name="Dunn M."/>
            <person name="Hung S."/>
            <person name="Kawahara F."/>
            <person name="Miranda-Saavedra D."/>
            <person name="Mourier T."/>
            <person name="Nagra H."/>
            <person name="Otto T.D."/>
            <person name="Rawlings N."/>
            <person name="Sanchez A."/>
            <person name="Sanders M."/>
            <person name="Subramaniam C."/>
            <person name="Tay Y."/>
            <person name="Dear P."/>
            <person name="Doerig C."/>
            <person name="Gruber A."/>
            <person name="Parkinson J."/>
            <person name="Shirley M."/>
            <person name="Wan K.L."/>
            <person name="Berriman M."/>
            <person name="Tomley F."/>
            <person name="Pain A."/>
        </authorList>
    </citation>
    <scope>NUCLEOTIDE SEQUENCE [LARGE SCALE GENOMIC DNA]</scope>
    <source>
        <strain evidence="4">Houghton</strain>
    </source>
</reference>
<dbReference type="Gene3D" id="1.10.287.370">
    <property type="match status" value="1"/>
</dbReference>